<keyword evidence="1" id="KW-1133">Transmembrane helix</keyword>
<comment type="caution">
    <text evidence="2">The sequence shown here is derived from an EMBL/GenBank/DDBJ whole genome shotgun (WGS) entry which is preliminary data.</text>
</comment>
<keyword evidence="3" id="KW-1185">Reference proteome</keyword>
<gene>
    <name evidence="2" type="ORF">NK662_08055</name>
</gene>
<organism evidence="2 3">
    <name type="scientific">Ectobacillus ponti</name>
    <dbReference type="NCBI Taxonomy" id="2961894"/>
    <lineage>
        <taxon>Bacteria</taxon>
        <taxon>Bacillati</taxon>
        <taxon>Bacillota</taxon>
        <taxon>Bacilli</taxon>
        <taxon>Bacillales</taxon>
        <taxon>Bacillaceae</taxon>
        <taxon>Ectobacillus</taxon>
    </lineage>
</organism>
<sequence length="402" mass="42889">MKKRHPLWLFGIVACAALIIFTVQYSVRSVASSLFQTSDGYAAGTAIGSVDVAGLIREQAEQKLSQKEEAWKADAKLYLQYSTARIAVPAAIFAFDSAKSTARIRNGVNVPAAVSLQLDKLQLLLGEQLQPEVVQHLNVQQLQQDLQSAAAQLQQTKTFHLLSYMNQKEAVTAVAESSVSGAGPYGAPLQQWLGGHGTVTVPAHGTVSLLSLAKGSKLDDKALSFVATLLYQTILPTNLQVQERGISTILPAYAQLGTEARVGDGRTDFVFANPNETDYTLQLSLQGGTMTAVLQGMPLPYRYAIDRSEITLLPRGTLVQVAVPNEEHDAVSVERKGADGRKVEVYREIYNGNGALLGKERIAEDAYLPVQAIQDVTAVAAAAAVTAAGQTQAPAASATATK</sequence>
<protein>
    <submittedName>
        <fullName evidence="2">VanW family protein</fullName>
    </submittedName>
</protein>
<dbReference type="EMBL" id="JANCLT010000003">
    <property type="protein sequence ID" value="MCP8968496.1"/>
    <property type="molecule type" value="Genomic_DNA"/>
</dbReference>
<evidence type="ECO:0000256" key="1">
    <source>
        <dbReference type="SAM" id="Phobius"/>
    </source>
</evidence>
<dbReference type="InterPro" id="IPR052913">
    <property type="entry name" value="Glycopeptide_resist_protein"/>
</dbReference>
<keyword evidence="1" id="KW-0812">Transmembrane</keyword>
<name>A0AA41X3Y5_9BACI</name>
<reference evidence="2" key="1">
    <citation type="submission" date="2022-07" db="EMBL/GenBank/DDBJ databases">
        <authorList>
            <person name="Li W.-J."/>
            <person name="Deng Q.-Q."/>
        </authorList>
    </citation>
    <scope>NUCLEOTIDE SEQUENCE</scope>
    <source>
        <strain evidence="2">SYSU M60031</strain>
    </source>
</reference>
<proteinExistence type="predicted"/>
<dbReference type="Pfam" id="PF04294">
    <property type="entry name" value="VanW"/>
    <property type="match status" value="1"/>
</dbReference>
<dbReference type="RefSeq" id="WP_254758405.1">
    <property type="nucleotide sequence ID" value="NZ_JANCLT010000003.1"/>
</dbReference>
<dbReference type="PANTHER" id="PTHR35788">
    <property type="entry name" value="EXPORTED PROTEIN-RELATED"/>
    <property type="match status" value="1"/>
</dbReference>
<dbReference type="PANTHER" id="PTHR35788:SF1">
    <property type="entry name" value="EXPORTED PROTEIN"/>
    <property type="match status" value="1"/>
</dbReference>
<dbReference type="Proteomes" id="UP001156102">
    <property type="component" value="Unassembled WGS sequence"/>
</dbReference>
<dbReference type="AlphaFoldDB" id="A0AA41X3Y5"/>
<dbReference type="InterPro" id="IPR007391">
    <property type="entry name" value="Vancomycin_resist_VanW"/>
</dbReference>
<accession>A0AA41X3Y5</accession>
<keyword evidence="1" id="KW-0472">Membrane</keyword>
<dbReference type="PROSITE" id="PS51257">
    <property type="entry name" value="PROKAR_LIPOPROTEIN"/>
    <property type="match status" value="1"/>
</dbReference>
<evidence type="ECO:0000313" key="3">
    <source>
        <dbReference type="Proteomes" id="UP001156102"/>
    </source>
</evidence>
<feature type="transmembrane region" description="Helical" evidence="1">
    <location>
        <begin position="7"/>
        <end position="27"/>
    </location>
</feature>
<evidence type="ECO:0000313" key="2">
    <source>
        <dbReference type="EMBL" id="MCP8968496.1"/>
    </source>
</evidence>